<dbReference type="Pfam" id="PF00271">
    <property type="entry name" value="Helicase_C"/>
    <property type="match status" value="1"/>
</dbReference>
<feature type="domain" description="Helicase C-terminal" evidence="6">
    <location>
        <begin position="300"/>
        <end position="467"/>
    </location>
</feature>
<dbReference type="SMART" id="SM00847">
    <property type="entry name" value="HA2"/>
    <property type="match status" value="1"/>
</dbReference>
<dbReference type="EMBL" id="UAPV01000001">
    <property type="protein sequence ID" value="SPT70467.1"/>
    <property type="molecule type" value="Genomic_DNA"/>
</dbReference>
<dbReference type="Pfam" id="PF11898">
    <property type="entry name" value="DUF3418"/>
    <property type="match status" value="1"/>
</dbReference>
<dbReference type="InterPro" id="IPR024590">
    <property type="entry name" value="HrpA_C"/>
</dbReference>
<evidence type="ECO:0000313" key="8">
    <source>
        <dbReference type="Proteomes" id="UP000250086"/>
    </source>
</evidence>
<evidence type="ECO:0000256" key="1">
    <source>
        <dbReference type="ARBA" id="ARBA00022741"/>
    </source>
</evidence>
<keyword evidence="3 7" id="KW-0347">Helicase</keyword>
<dbReference type="Pfam" id="PF00270">
    <property type="entry name" value="DEAD"/>
    <property type="match status" value="1"/>
</dbReference>
<evidence type="ECO:0000259" key="5">
    <source>
        <dbReference type="PROSITE" id="PS51192"/>
    </source>
</evidence>
<name>A0A2X0WJ84_9GAMM</name>
<dbReference type="SMART" id="SM00487">
    <property type="entry name" value="DEXDc"/>
    <property type="match status" value="1"/>
</dbReference>
<dbReference type="Gene3D" id="3.40.50.300">
    <property type="entry name" value="P-loop containing nucleotide triphosphate hydrolases"/>
    <property type="match status" value="2"/>
</dbReference>
<dbReference type="InterPro" id="IPR010222">
    <property type="entry name" value="RNA_helicase_HrpA"/>
</dbReference>
<dbReference type="FunFam" id="1.20.120.1080:FF:000005">
    <property type="entry name" value="ATP-dependent helicase HrpA"/>
    <property type="match status" value="1"/>
</dbReference>
<dbReference type="Gene3D" id="1.20.120.1080">
    <property type="match status" value="1"/>
</dbReference>
<evidence type="ECO:0000256" key="3">
    <source>
        <dbReference type="ARBA" id="ARBA00022806"/>
    </source>
</evidence>
<evidence type="ECO:0000313" key="7">
    <source>
        <dbReference type="EMBL" id="SPT70467.1"/>
    </source>
</evidence>
<dbReference type="SMART" id="SM00490">
    <property type="entry name" value="HELICc"/>
    <property type="match status" value="1"/>
</dbReference>
<dbReference type="Pfam" id="PF21010">
    <property type="entry name" value="HA2_C"/>
    <property type="match status" value="1"/>
</dbReference>
<dbReference type="Pfam" id="PF07717">
    <property type="entry name" value="OB_NTP_bind"/>
    <property type="match status" value="1"/>
</dbReference>
<dbReference type="GO" id="GO:0003724">
    <property type="term" value="F:RNA helicase activity"/>
    <property type="evidence" value="ECO:0007669"/>
    <property type="project" value="InterPro"/>
</dbReference>
<keyword evidence="1" id="KW-0547">Nucleotide-binding</keyword>
<sequence>MSVTHEHKHRSQSHKKDNVNIVDADFYKAISATLDKVSYQKRRLIKKALYDLCYIKPELFEEKKNDLALMSAQAVDDLKSRQENLPKLEYDMSLPVCAERDRIVSAIMNHQVVIIAGETGSGKTTQIPKMCLEAGLGIKGLIGHTQPRRIAARAVASRIASELHENLGRSVGFKIRFSDVTSESSYIKLMTDGILLSETASDRLLLNYDCIIIDEAHERSLNIDFLLGYLKNLLKKRPELKLIITSATIDPERFSKHFDDAPIIEVSGRTYPVELVYMPLLKEVDSDGQEILEETDLKHGVLKAVDYLMEQGRGDILVFLPGERDIMEMASFLKKATLRDTEILPLYARLATAEQNKIFTEHTGVRIVLATNVAETSLTVPSIKYVIDPGLARISRYSAKTKVQRLPVEPISQASANQRKGRCGRVSDGICIRLYSKEDFESRPLYTDPEILRTNLAAVILQMISLRLGDINEFPFIDAPTDRQISDGIRLLEELGAIKEASGNSTDKIELTATGSLLSKIPCDPRLARMLVEAGKYSSLNEALIIVSALAVMDPRERPIDKKEASDNYHKRFNDEKSDFISFLKLYSYLTSLQKTLSASAFKRQLKKEFISYLRVREWFDVHRQLKSTLQSLKFKFNEVEADYEAIHRAIIAGLLSHIGQLDIKGKSYTGARGIKFLLSRQSLDGKTPKWICACEISETSRLFARTVADINPLWLEQAGAHLIKKSYAQPHWSSKQGAVLAYVTISLYGLSIVQSRLCQYKDIDKKLCRELFIRDGLVAGDISLKYSFFKQNLELVDDVEYLEDKIRRRDLLVDASVMQDFYDKKLPDDIVTQRHFEKWWSKKSKEDAHYLDFKLENIVKDSFDKVREDLYPESFAYESFNFKLSYVFDIKDKRDGVSVHIPVTVLNQLKADIFTWQIPGLRQDLVASLIRSLPKRLRRSLIPAPDYARAFLESVPAYDGNLYTLASKEFTRICGERISADDFDFTAIDNHLLMTFVVEDLKGRELGSSKDLEALQHKMQGASQEALKQAVKSHKPMAPSDNWVYGSIERHKKTQHGSLSIVSYPALSVKGSGVTLELYDNEMRATRHMWQGLVTLLTLSIKNPTSYLQSHLPNKAKLSMYYQPLGSVGELIDDLIKASVIKIIKDNGGLVYDEEGFNVLKEKVRGSLNDTALEMCSYVEQILYKAHELKRMLRGSFGFDVALCYADVQKQLDSLVYKGFISDTDPENLKNIPRYLQSAIERVSKVSRDVNRDLNYMRKLDAIADKYYGAMTRYAKDLIPDELKAVKWMIEELRVSYFAQQLGVKGPISDKRVINEIDRILSL</sequence>
<dbReference type="PROSITE" id="PS51192">
    <property type="entry name" value="HELICASE_ATP_BIND_1"/>
    <property type="match status" value="1"/>
</dbReference>
<dbReference type="Proteomes" id="UP000250086">
    <property type="component" value="Unassembled WGS sequence"/>
</dbReference>
<dbReference type="InterPro" id="IPR027417">
    <property type="entry name" value="P-loop_NTPase"/>
</dbReference>
<dbReference type="NCBIfam" id="TIGR01967">
    <property type="entry name" value="DEAH_box_HrpA"/>
    <property type="match status" value="1"/>
</dbReference>
<evidence type="ECO:0000256" key="4">
    <source>
        <dbReference type="ARBA" id="ARBA00022840"/>
    </source>
</evidence>
<dbReference type="InterPro" id="IPR001650">
    <property type="entry name" value="Helicase_C-like"/>
</dbReference>
<dbReference type="NCBIfam" id="NF008348">
    <property type="entry name" value="PRK11131.1"/>
    <property type="match status" value="1"/>
</dbReference>
<organism evidence="7 8">
    <name type="scientific">Anaerobiospirillum thomasii</name>
    <dbReference type="NCBI Taxonomy" id="179995"/>
    <lineage>
        <taxon>Bacteria</taxon>
        <taxon>Pseudomonadati</taxon>
        <taxon>Pseudomonadota</taxon>
        <taxon>Gammaproteobacteria</taxon>
        <taxon>Aeromonadales</taxon>
        <taxon>Succinivibrionaceae</taxon>
        <taxon>Anaerobiospirillum</taxon>
    </lineage>
</organism>
<gene>
    <name evidence="7" type="ORF">NCTC13093_01882</name>
</gene>
<dbReference type="PANTHER" id="PTHR18934">
    <property type="entry name" value="ATP-DEPENDENT RNA HELICASE"/>
    <property type="match status" value="1"/>
</dbReference>
<accession>A0A2X0WJ84</accession>
<dbReference type="PROSITE" id="PS51194">
    <property type="entry name" value="HELICASE_CTER"/>
    <property type="match status" value="1"/>
</dbReference>
<keyword evidence="2" id="KW-0378">Hydrolase</keyword>
<dbReference type="SUPFAM" id="SSF52540">
    <property type="entry name" value="P-loop containing nucleoside triphosphate hydrolases"/>
    <property type="match status" value="1"/>
</dbReference>
<dbReference type="GO" id="GO:0016787">
    <property type="term" value="F:hydrolase activity"/>
    <property type="evidence" value="ECO:0007669"/>
    <property type="project" value="UniProtKB-KW"/>
</dbReference>
<reference evidence="7 8" key="1">
    <citation type="submission" date="2018-06" db="EMBL/GenBank/DDBJ databases">
        <authorList>
            <consortium name="Pathogen Informatics"/>
            <person name="Doyle S."/>
        </authorList>
    </citation>
    <scope>NUCLEOTIDE SEQUENCE [LARGE SCALE GENOMIC DNA]</scope>
    <source>
        <strain evidence="7 8">NCTC13093</strain>
    </source>
</reference>
<dbReference type="SMART" id="SM00382">
    <property type="entry name" value="AAA"/>
    <property type="match status" value="1"/>
</dbReference>
<dbReference type="InterPro" id="IPR011545">
    <property type="entry name" value="DEAD/DEAH_box_helicase_dom"/>
</dbReference>
<dbReference type="GO" id="GO:0005524">
    <property type="term" value="F:ATP binding"/>
    <property type="evidence" value="ECO:0007669"/>
    <property type="project" value="UniProtKB-KW"/>
</dbReference>
<dbReference type="RefSeq" id="WP_113744533.1">
    <property type="nucleotide sequence ID" value="NZ_UAPV01000001.1"/>
</dbReference>
<dbReference type="CDD" id="cd18791">
    <property type="entry name" value="SF2_C_RHA"/>
    <property type="match status" value="1"/>
</dbReference>
<evidence type="ECO:0000259" key="6">
    <source>
        <dbReference type="PROSITE" id="PS51194"/>
    </source>
</evidence>
<feature type="domain" description="Helicase ATP-binding" evidence="5">
    <location>
        <begin position="104"/>
        <end position="267"/>
    </location>
</feature>
<protein>
    <submittedName>
        <fullName evidence="7">ATP-dependent RNA helicase HrpA</fullName>
    </submittedName>
</protein>
<dbReference type="PANTHER" id="PTHR18934:SF99">
    <property type="entry name" value="ATP-DEPENDENT RNA HELICASE DHX37-RELATED"/>
    <property type="match status" value="1"/>
</dbReference>
<dbReference type="InterPro" id="IPR007502">
    <property type="entry name" value="Helicase-assoc_dom"/>
</dbReference>
<dbReference type="InterPro" id="IPR014001">
    <property type="entry name" value="Helicase_ATP-bd"/>
</dbReference>
<keyword evidence="8" id="KW-1185">Reference proteome</keyword>
<dbReference type="InterPro" id="IPR003593">
    <property type="entry name" value="AAA+_ATPase"/>
</dbReference>
<evidence type="ECO:0000256" key="2">
    <source>
        <dbReference type="ARBA" id="ARBA00022801"/>
    </source>
</evidence>
<proteinExistence type="predicted"/>
<dbReference type="GO" id="GO:0003723">
    <property type="term" value="F:RNA binding"/>
    <property type="evidence" value="ECO:0007669"/>
    <property type="project" value="TreeGrafter"/>
</dbReference>
<keyword evidence="4" id="KW-0067">ATP-binding</keyword>
<dbReference type="InterPro" id="IPR011709">
    <property type="entry name" value="DEAD-box_helicase_OB_fold"/>
</dbReference>